<dbReference type="KEGG" id="dsc:ABOD76_05470"/>
<accession>A0AAU7UB45</accession>
<dbReference type="AlphaFoldDB" id="A0AAU7UB45"/>
<dbReference type="InterPro" id="IPR037401">
    <property type="entry name" value="SnoaL-like"/>
</dbReference>
<organism evidence="2">
    <name type="scientific">Deinococcus sonorensis KR-87</name>
    <dbReference type="NCBI Taxonomy" id="694439"/>
    <lineage>
        <taxon>Bacteria</taxon>
        <taxon>Thermotogati</taxon>
        <taxon>Deinococcota</taxon>
        <taxon>Deinococci</taxon>
        <taxon>Deinococcales</taxon>
        <taxon>Deinococcaceae</taxon>
        <taxon>Deinococcus</taxon>
    </lineage>
</organism>
<feature type="domain" description="SnoaL-like" evidence="1">
    <location>
        <begin position="11"/>
        <end position="108"/>
    </location>
</feature>
<dbReference type="Pfam" id="PF12680">
    <property type="entry name" value="SnoaL_2"/>
    <property type="match status" value="1"/>
</dbReference>
<gene>
    <name evidence="2" type="ORF">ABOD76_05470</name>
</gene>
<reference evidence="2" key="1">
    <citation type="submission" date="2024-06" db="EMBL/GenBank/DDBJ databases">
        <title>Draft Genome Sequence of Deinococcus sonorensis Type Strain KR-87, a Biofilm Producing Representative of the Genus Deinococcus.</title>
        <authorList>
            <person name="Boren L.S."/>
            <person name="Grosso R.A."/>
            <person name="Hugenberg-Cox A.N."/>
            <person name="Hill J.T.E."/>
            <person name="Albert C.M."/>
            <person name="Tuohy J.M."/>
        </authorList>
    </citation>
    <scope>NUCLEOTIDE SEQUENCE</scope>
    <source>
        <strain evidence="2">KR-87</strain>
    </source>
</reference>
<evidence type="ECO:0000259" key="1">
    <source>
        <dbReference type="Pfam" id="PF12680"/>
    </source>
</evidence>
<dbReference type="EMBL" id="CP158299">
    <property type="protein sequence ID" value="XBV85755.1"/>
    <property type="molecule type" value="Genomic_DNA"/>
</dbReference>
<proteinExistence type="predicted"/>
<evidence type="ECO:0000313" key="2">
    <source>
        <dbReference type="EMBL" id="XBV85755.1"/>
    </source>
</evidence>
<dbReference type="RefSeq" id="WP_350243796.1">
    <property type="nucleotide sequence ID" value="NZ_CP158299.1"/>
</dbReference>
<dbReference type="Gene3D" id="3.10.450.50">
    <property type="match status" value="1"/>
</dbReference>
<dbReference type="InterPro" id="IPR032710">
    <property type="entry name" value="NTF2-like_dom_sf"/>
</dbReference>
<name>A0AAU7UB45_9DEIO</name>
<sequence length="125" mass="14015">MSRDLTKPFMEALNHAEETGDVEALVALYADNSTSRNLTDETWSGPDGAREFWRTYLNNFQQIHSEFHAVSGDDRTGNMEWISRGQLKGGRDIEYRGISVIESEGGKVQAFRTYYDSAAFVAPAS</sequence>
<protein>
    <submittedName>
        <fullName evidence="2">Nuclear transport factor 2 family protein</fullName>
    </submittedName>
</protein>
<dbReference type="SUPFAM" id="SSF54427">
    <property type="entry name" value="NTF2-like"/>
    <property type="match status" value="1"/>
</dbReference>